<reference evidence="3 4" key="1">
    <citation type="submission" date="2023-08" db="EMBL/GenBank/DDBJ databases">
        <title>Genome sequence of Thermaerobacter compostii strain Ins1, a spore-forming filamentous bacterium isolated from a deep geothermal reservoir.</title>
        <authorList>
            <person name="Bregnard D."/>
            <person name="Gonzalez D."/>
            <person name="Junier P."/>
        </authorList>
    </citation>
    <scope>NUCLEOTIDE SEQUENCE [LARGE SCALE GENOMIC DNA]</scope>
    <source>
        <strain evidence="3 4">Ins1</strain>
    </source>
</reference>
<organism evidence="3 4">
    <name type="scientific">Thermaerobacter composti</name>
    <dbReference type="NCBI Taxonomy" id="554949"/>
    <lineage>
        <taxon>Bacteria</taxon>
        <taxon>Bacillati</taxon>
        <taxon>Bacillota</taxon>
        <taxon>Clostridia</taxon>
        <taxon>Eubacteriales</taxon>
        <taxon>Clostridiales Family XVII. Incertae Sedis</taxon>
        <taxon>Thermaerobacter</taxon>
    </lineage>
</organism>
<sequence length="715" mass="75399">MASGRNQAPGSPSGPRGGRPRGQRIALVVGVAALLVVAAGAFGLWLQRRGDPWARYRPVPLDPEKTYEVVLWETELPVAVLPDPLRLPEGPSPEPPYGPQGKASGQGEGDLGPRGAPQGPGSASGPGSPDAPDAGGPRDAPPVGPSAPGGRTPASQGAVQGPGRRGPNALTRRGQPPPVPPLEGPGPFTHREYLDQALRAFARQFPNVRVRVEWIPAREAAARLQRALADGKPPDVFGGWGSALLVRHPLQVPLNPYLGRAERRWYNPTALALYQADRRLWVWPRWVAPHTWWVRVGRVREAGLDPNALALTGWTYADVDRLAGLPGDEPGPGGAESQGAPSGTPQSPGARPGAGQADAPAGQGPGLTLWVGRADLPLEQLLRVRGVASPLAPSGAVLWAGPEGRAALAWLERLREHRLLEPVMEAAAAEWLAGDDPAVMAGGFTPALGRWLLERETGLVPRRLEEPPPPRPGTLPVPPLTRGGRAGGGGEGGSAADAADGDAAVPERWPLPPPPQVEPSGRVTGGLPSAGDPRRGEPLVPPDAEGLVLLPPPVPEGAPRPALLEVGGLMVFRQNRYRGDDHTQAAVELARFLSRWRTDVLTRRLLAVPADVTSLAAWRAESPLPAMYRRQLEHLVLGIWNRDARGRWQRLAVAYPVAPGAPGPEHEDVGRQVRPPLADFWAGEAGADGVIQRWGGSPAPEGGSPAPGDRSQAHP</sequence>
<proteinExistence type="predicted"/>
<gene>
    <name evidence="3" type="ORF">Q5761_10520</name>
</gene>
<dbReference type="Gene3D" id="3.40.190.10">
    <property type="entry name" value="Periplasmic binding protein-like II"/>
    <property type="match status" value="1"/>
</dbReference>
<feature type="region of interest" description="Disordered" evidence="1">
    <location>
        <begin position="1"/>
        <end position="21"/>
    </location>
</feature>
<name>A0ABZ0QNG3_9FIRM</name>
<dbReference type="SUPFAM" id="SSF53850">
    <property type="entry name" value="Periplasmic binding protein-like II"/>
    <property type="match status" value="1"/>
</dbReference>
<keyword evidence="4" id="KW-1185">Reference proteome</keyword>
<feature type="region of interest" description="Disordered" evidence="1">
    <location>
        <begin position="690"/>
        <end position="715"/>
    </location>
</feature>
<keyword evidence="2" id="KW-1133">Transmembrane helix</keyword>
<evidence type="ECO:0000313" key="3">
    <source>
        <dbReference type="EMBL" id="WPD18784.1"/>
    </source>
</evidence>
<feature type="transmembrane region" description="Helical" evidence="2">
    <location>
        <begin position="25"/>
        <end position="46"/>
    </location>
</feature>
<feature type="compositionally biased region" description="Low complexity" evidence="1">
    <location>
        <begin position="494"/>
        <end position="504"/>
    </location>
</feature>
<feature type="compositionally biased region" description="Gly residues" evidence="1">
    <location>
        <begin position="484"/>
        <end position="493"/>
    </location>
</feature>
<dbReference type="Proteomes" id="UP001304683">
    <property type="component" value="Chromosome"/>
</dbReference>
<evidence type="ECO:0000256" key="1">
    <source>
        <dbReference type="SAM" id="MobiDB-lite"/>
    </source>
</evidence>
<feature type="compositionally biased region" description="Low complexity" evidence="1">
    <location>
        <begin position="695"/>
        <end position="708"/>
    </location>
</feature>
<feature type="region of interest" description="Disordered" evidence="1">
    <location>
        <begin position="460"/>
        <end position="544"/>
    </location>
</feature>
<feature type="compositionally biased region" description="Pro residues" evidence="1">
    <location>
        <begin position="469"/>
        <end position="479"/>
    </location>
</feature>
<keyword evidence="2" id="KW-0812">Transmembrane</keyword>
<evidence type="ECO:0000313" key="4">
    <source>
        <dbReference type="Proteomes" id="UP001304683"/>
    </source>
</evidence>
<feature type="compositionally biased region" description="Low complexity" evidence="1">
    <location>
        <begin position="348"/>
        <end position="362"/>
    </location>
</feature>
<accession>A0ABZ0QNG3</accession>
<dbReference type="EMBL" id="CP132508">
    <property type="protein sequence ID" value="WPD18784.1"/>
    <property type="molecule type" value="Genomic_DNA"/>
</dbReference>
<feature type="region of interest" description="Disordered" evidence="1">
    <location>
        <begin position="322"/>
        <end position="366"/>
    </location>
</feature>
<dbReference type="RefSeq" id="WP_318750567.1">
    <property type="nucleotide sequence ID" value="NZ_CP132508.1"/>
</dbReference>
<protein>
    <submittedName>
        <fullName evidence="3">Extracellular solute-binding protein</fullName>
    </submittedName>
</protein>
<feature type="compositionally biased region" description="Pro residues" evidence="1">
    <location>
        <begin position="175"/>
        <end position="184"/>
    </location>
</feature>
<feature type="region of interest" description="Disordered" evidence="1">
    <location>
        <begin position="83"/>
        <end position="189"/>
    </location>
</feature>
<feature type="compositionally biased region" description="Low complexity" evidence="1">
    <location>
        <begin position="113"/>
        <end position="138"/>
    </location>
</feature>
<keyword evidence="2" id="KW-0472">Membrane</keyword>
<evidence type="ECO:0000256" key="2">
    <source>
        <dbReference type="SAM" id="Phobius"/>
    </source>
</evidence>